<dbReference type="Proteomes" id="UP000824890">
    <property type="component" value="Unassembled WGS sequence"/>
</dbReference>
<keyword evidence="3" id="KW-1185">Reference proteome</keyword>
<protein>
    <submittedName>
        <fullName evidence="2">Uncharacterized protein</fullName>
    </submittedName>
</protein>
<comment type="caution">
    <text evidence="2">The sequence shown here is derived from an EMBL/GenBank/DDBJ whole genome shotgun (WGS) entry which is preliminary data.</text>
</comment>
<gene>
    <name evidence="2" type="ORF">HID58_092977</name>
</gene>
<dbReference type="EMBL" id="JAGKQM010000716">
    <property type="protein sequence ID" value="KAH0853673.1"/>
    <property type="molecule type" value="Genomic_DNA"/>
</dbReference>
<sequence length="177" mass="20007">MGVLREGGLRIILSVWHHASGRGVFRVGEKRIIWFLDNEKKNALRDIKGDSATGKGEGRIKNESPQDYYNMLHAVSDAQHIPQFCPCGSLTKEVVDETTHMTTSLGRDTSSAVSSSLIMNDGMHFRQHGLREKLKRECEALKEQVKMMHLRLNELESSHSKALLTTYLEPPPLLRVQ</sequence>
<evidence type="ECO:0000313" key="3">
    <source>
        <dbReference type="Proteomes" id="UP000824890"/>
    </source>
</evidence>
<evidence type="ECO:0000256" key="1">
    <source>
        <dbReference type="SAM" id="Coils"/>
    </source>
</evidence>
<organism evidence="2 3">
    <name type="scientific">Brassica napus</name>
    <name type="common">Rape</name>
    <dbReference type="NCBI Taxonomy" id="3708"/>
    <lineage>
        <taxon>Eukaryota</taxon>
        <taxon>Viridiplantae</taxon>
        <taxon>Streptophyta</taxon>
        <taxon>Embryophyta</taxon>
        <taxon>Tracheophyta</taxon>
        <taxon>Spermatophyta</taxon>
        <taxon>Magnoliopsida</taxon>
        <taxon>eudicotyledons</taxon>
        <taxon>Gunneridae</taxon>
        <taxon>Pentapetalae</taxon>
        <taxon>rosids</taxon>
        <taxon>malvids</taxon>
        <taxon>Brassicales</taxon>
        <taxon>Brassicaceae</taxon>
        <taxon>Brassiceae</taxon>
        <taxon>Brassica</taxon>
    </lineage>
</organism>
<reference evidence="2 3" key="1">
    <citation type="submission" date="2021-05" db="EMBL/GenBank/DDBJ databases">
        <title>Genome Assembly of Synthetic Allotetraploid Brassica napus Reveals Homoeologous Exchanges between Subgenomes.</title>
        <authorList>
            <person name="Davis J.T."/>
        </authorList>
    </citation>
    <scope>NUCLEOTIDE SEQUENCE [LARGE SCALE GENOMIC DNA]</scope>
    <source>
        <strain evidence="3">cv. Da-Ae</strain>
        <tissue evidence="2">Seedling</tissue>
    </source>
</reference>
<feature type="coiled-coil region" evidence="1">
    <location>
        <begin position="131"/>
        <end position="158"/>
    </location>
</feature>
<name>A0ABQ7XCJ9_BRANA</name>
<proteinExistence type="predicted"/>
<keyword evidence="1" id="KW-0175">Coiled coil</keyword>
<accession>A0ABQ7XCJ9</accession>
<evidence type="ECO:0000313" key="2">
    <source>
        <dbReference type="EMBL" id="KAH0853673.1"/>
    </source>
</evidence>